<feature type="transmembrane region" description="Helical" evidence="2">
    <location>
        <begin position="221"/>
        <end position="241"/>
    </location>
</feature>
<accession>A0A9X4KM35</accession>
<feature type="transmembrane region" description="Helical" evidence="2">
    <location>
        <begin position="107"/>
        <end position="126"/>
    </location>
</feature>
<dbReference type="EMBL" id="JAPDHZ010000006">
    <property type="protein sequence ID" value="MDG0794623.1"/>
    <property type="molecule type" value="Genomic_DNA"/>
</dbReference>
<proteinExistence type="predicted"/>
<feature type="transmembrane region" description="Helical" evidence="2">
    <location>
        <begin position="146"/>
        <end position="163"/>
    </location>
</feature>
<keyword evidence="2" id="KW-0472">Membrane</keyword>
<evidence type="ECO:0000313" key="3">
    <source>
        <dbReference type="EMBL" id="MDG0794623.1"/>
    </source>
</evidence>
<evidence type="ECO:0000313" key="4">
    <source>
        <dbReference type="Proteomes" id="UP001153387"/>
    </source>
</evidence>
<sequence>MDLTIDWLRLAGESIGVLFLSPFLYIALAMVWWHSRQSNVLQRRLFHVRLRGTLPMTAARIVAGFVAGFALSALGFAAGAQLTASTLVCVWAATFVLALFKLRYVCLAYAAGALTVVQTVLSWTGIPDGDAAINRVWQAVNDIDGPSLLFLAGLLHIAEALLVRLQGSRYATPLFLEGKRGKPIGAYSLSGLWPVPLLWLVPATSNNGLALTWTPLFGMDGGPAMTVAGWTLAAFPVLIGFTDRTATRWPETKAKEMAGGLLVYGLAIAALAAGAAFWGPLTIVAGLAAFILHEGLLFLGKIARAGGITPSTCKTAEASSSSPSFPARRRSRWA</sequence>
<protein>
    <submittedName>
        <fullName evidence="3">Uncharacterized protein</fullName>
    </submittedName>
</protein>
<organism evidence="3 4">
    <name type="scientific">Cohnella ginsengisoli</name>
    <dbReference type="NCBI Taxonomy" id="425004"/>
    <lineage>
        <taxon>Bacteria</taxon>
        <taxon>Bacillati</taxon>
        <taxon>Bacillota</taxon>
        <taxon>Bacilli</taxon>
        <taxon>Bacillales</taxon>
        <taxon>Paenibacillaceae</taxon>
        <taxon>Cohnella</taxon>
    </lineage>
</organism>
<feature type="transmembrane region" description="Helical" evidence="2">
    <location>
        <begin position="15"/>
        <end position="33"/>
    </location>
</feature>
<feature type="transmembrane region" description="Helical" evidence="2">
    <location>
        <begin position="184"/>
        <end position="201"/>
    </location>
</feature>
<keyword evidence="2" id="KW-0812">Transmembrane</keyword>
<reference evidence="3 4" key="1">
    <citation type="submission" date="2022-10" db="EMBL/GenBank/DDBJ databases">
        <title>Comparative genomic analysis of Cohnella hashimotonis sp. nov., isolated from the International Space Station.</title>
        <authorList>
            <person name="Simpson A."/>
            <person name="Venkateswaran K."/>
        </authorList>
    </citation>
    <scope>NUCLEOTIDE SEQUENCE [LARGE SCALE GENOMIC DNA]</scope>
    <source>
        <strain evidence="3 4">DSM 18997</strain>
    </source>
</reference>
<comment type="caution">
    <text evidence="3">The sequence shown here is derived from an EMBL/GenBank/DDBJ whole genome shotgun (WGS) entry which is preliminary data.</text>
</comment>
<feature type="transmembrane region" description="Helical" evidence="2">
    <location>
        <begin position="261"/>
        <end position="292"/>
    </location>
</feature>
<dbReference type="RefSeq" id="WP_277568352.1">
    <property type="nucleotide sequence ID" value="NZ_JAPDHZ010000006.1"/>
</dbReference>
<evidence type="ECO:0000256" key="2">
    <source>
        <dbReference type="SAM" id="Phobius"/>
    </source>
</evidence>
<name>A0A9X4KM35_9BACL</name>
<keyword evidence="4" id="KW-1185">Reference proteome</keyword>
<dbReference type="Proteomes" id="UP001153387">
    <property type="component" value="Unassembled WGS sequence"/>
</dbReference>
<keyword evidence="2" id="KW-1133">Transmembrane helix</keyword>
<gene>
    <name evidence="3" type="ORF">OMP38_30110</name>
</gene>
<feature type="transmembrane region" description="Helical" evidence="2">
    <location>
        <begin position="82"/>
        <end position="100"/>
    </location>
</feature>
<feature type="transmembrane region" description="Helical" evidence="2">
    <location>
        <begin position="54"/>
        <end position="76"/>
    </location>
</feature>
<evidence type="ECO:0000256" key="1">
    <source>
        <dbReference type="SAM" id="MobiDB-lite"/>
    </source>
</evidence>
<feature type="region of interest" description="Disordered" evidence="1">
    <location>
        <begin position="313"/>
        <end position="334"/>
    </location>
</feature>
<dbReference type="AlphaFoldDB" id="A0A9X4KM35"/>